<dbReference type="AlphaFoldDB" id="D5ML75"/>
<dbReference type="STRING" id="671143.DAMO_2844"/>
<dbReference type="Proteomes" id="UP000006898">
    <property type="component" value="Chromosome"/>
</dbReference>
<evidence type="ECO:0000313" key="2">
    <source>
        <dbReference type="Proteomes" id="UP000006898"/>
    </source>
</evidence>
<dbReference type="KEGG" id="mox:DAMO_2844"/>
<dbReference type="HOGENOM" id="CLU_2932678_0_0_0"/>
<dbReference type="EMBL" id="FP565575">
    <property type="protein sequence ID" value="CBE69917.1"/>
    <property type="molecule type" value="Genomic_DNA"/>
</dbReference>
<reference evidence="1 2" key="1">
    <citation type="journal article" date="2010" name="Nature">
        <title>Nitrite-driven anaerobic methane oxidation by oxygenic bacteria.</title>
        <authorList>
            <person name="Ettwig K.F."/>
            <person name="Butler M.K."/>
            <person name="Le Paslier D."/>
            <person name="Pelletier E."/>
            <person name="Mangenot S."/>
            <person name="Kuypers M.M.M."/>
            <person name="Schreiber F."/>
            <person name="Dutilh B.E."/>
            <person name="Zedelius J."/>
            <person name="de Beer D."/>
            <person name="Gloerich J."/>
            <person name="Wessels H.J.C.T."/>
            <person name="van Allen T."/>
            <person name="Luesken F."/>
            <person name="Wu M."/>
            <person name="van de Pas-Schoonen K.T."/>
            <person name="Op den Camp H.J.M."/>
            <person name="Janssen-Megens E.M."/>
            <person name="Francoijs K-J."/>
            <person name="Stunnenberg H."/>
            <person name="Weissenbach J."/>
            <person name="Jetten M.S.M."/>
            <person name="Strous M."/>
        </authorList>
    </citation>
    <scope>NUCLEOTIDE SEQUENCE [LARGE SCALE GENOMIC DNA]</scope>
</reference>
<proteinExistence type="predicted"/>
<name>D5ML75_METO1</name>
<evidence type="ECO:0000313" key="1">
    <source>
        <dbReference type="EMBL" id="CBE69917.1"/>
    </source>
</evidence>
<gene>
    <name evidence="1" type="ORF">DAMO_2844</name>
</gene>
<sequence length="60" mass="6951">MRQRSNLPLPFLFSPICVPRTGREAQGVVESRLTSLFLNRNFVPNGPVSRHRSRRRKKSC</sequence>
<protein>
    <submittedName>
        <fullName evidence="1">Uncharacterized protein</fullName>
    </submittedName>
</protein>
<accession>D5ML75</accession>
<organism evidence="1 2">
    <name type="scientific">Methylomirabilis oxygeniifera</name>
    <dbReference type="NCBI Taxonomy" id="671143"/>
    <lineage>
        <taxon>Bacteria</taxon>
        <taxon>Candidatus Methylomirabilota</taxon>
        <taxon>Candidatus Methylomirabilia</taxon>
        <taxon>Candidatus Methylomirabilales</taxon>
        <taxon>Candidatus Methylomirabilaceae</taxon>
        <taxon>Candidatus Methylomirabilis</taxon>
    </lineage>
</organism>